<feature type="transmembrane region" description="Helical" evidence="10">
    <location>
        <begin position="12"/>
        <end position="32"/>
    </location>
</feature>
<sequence length="94" mass="10530">MNYKRKTTQGFSIGSVALDFTGGILSILQMLLNAYNYGDWRLLLDNPTKFGLGIISSTFDVIFFVQHYGLYPGGSGEEDDKNEIDLKSVTKREV</sequence>
<reference evidence="11" key="1">
    <citation type="submission" date="2019-08" db="EMBL/GenBank/DDBJ databases">
        <title>The genome of the North American firefly Photinus pyralis.</title>
        <authorList>
            <consortium name="Photinus pyralis genome working group"/>
            <person name="Fallon T.R."/>
            <person name="Sander Lower S.E."/>
            <person name="Weng J.-K."/>
        </authorList>
    </citation>
    <scope>NUCLEOTIDE SEQUENCE</scope>
    <source>
        <strain evidence="11">TRF0915ILg1</strain>
        <tissue evidence="11">Whole body</tissue>
    </source>
</reference>
<keyword evidence="5" id="KW-0677">Repeat</keyword>
<protein>
    <recommendedName>
        <fullName evidence="13">Cystinosin</fullName>
    </recommendedName>
</protein>
<feature type="transmembrane region" description="Helical" evidence="10">
    <location>
        <begin position="52"/>
        <end position="71"/>
    </location>
</feature>
<evidence type="ECO:0000256" key="5">
    <source>
        <dbReference type="ARBA" id="ARBA00022737"/>
    </source>
</evidence>
<comment type="similarity">
    <text evidence="2">Belongs to the cystinosin family.</text>
</comment>
<dbReference type="InterPro" id="IPR006603">
    <property type="entry name" value="PQ-loop_rpt"/>
</dbReference>
<keyword evidence="4 10" id="KW-0812">Transmembrane</keyword>
<dbReference type="InterPro" id="IPR005282">
    <property type="entry name" value="LC_transporter"/>
</dbReference>
<evidence type="ECO:0000256" key="4">
    <source>
        <dbReference type="ARBA" id="ARBA00022692"/>
    </source>
</evidence>
<comment type="caution">
    <text evidence="11">The sequence shown here is derived from an EMBL/GenBank/DDBJ whole genome shotgun (WGS) entry which is preliminary data.</text>
</comment>
<dbReference type="GO" id="GO:0015184">
    <property type="term" value="F:L-cystine transmembrane transporter activity"/>
    <property type="evidence" value="ECO:0007669"/>
    <property type="project" value="TreeGrafter"/>
</dbReference>
<evidence type="ECO:0000256" key="8">
    <source>
        <dbReference type="ARBA" id="ARBA00048473"/>
    </source>
</evidence>
<dbReference type="EMBL" id="VTPC01006676">
    <property type="protein sequence ID" value="KAF2894761.1"/>
    <property type="molecule type" value="Genomic_DNA"/>
</dbReference>
<evidence type="ECO:0000313" key="11">
    <source>
        <dbReference type="EMBL" id="KAF2894761.1"/>
    </source>
</evidence>
<evidence type="ECO:0000256" key="3">
    <source>
        <dbReference type="ARBA" id="ARBA00022448"/>
    </source>
</evidence>
<proteinExistence type="inferred from homology"/>
<evidence type="ECO:0000256" key="10">
    <source>
        <dbReference type="SAM" id="Phobius"/>
    </source>
</evidence>
<dbReference type="GO" id="GO:0005774">
    <property type="term" value="C:vacuolar membrane"/>
    <property type="evidence" value="ECO:0007669"/>
    <property type="project" value="TreeGrafter"/>
</dbReference>
<keyword evidence="3" id="KW-0813">Transport</keyword>
<evidence type="ECO:0000313" key="12">
    <source>
        <dbReference type="Proteomes" id="UP000801492"/>
    </source>
</evidence>
<dbReference type="Proteomes" id="UP000801492">
    <property type="component" value="Unassembled WGS sequence"/>
</dbReference>
<accession>A0A8K0D0B3</accession>
<evidence type="ECO:0000256" key="6">
    <source>
        <dbReference type="ARBA" id="ARBA00022989"/>
    </source>
</evidence>
<gene>
    <name evidence="11" type="ORF">ILUMI_11413</name>
</gene>
<name>A0A8K0D0B3_IGNLU</name>
<dbReference type="GO" id="GO:0012505">
    <property type="term" value="C:endomembrane system"/>
    <property type="evidence" value="ECO:0007669"/>
    <property type="project" value="UniProtKB-SubCell"/>
</dbReference>
<evidence type="ECO:0000256" key="2">
    <source>
        <dbReference type="ARBA" id="ARBA00006855"/>
    </source>
</evidence>
<evidence type="ECO:0008006" key="13">
    <source>
        <dbReference type="Google" id="ProtNLM"/>
    </source>
</evidence>
<feature type="compositionally biased region" description="Basic and acidic residues" evidence="9">
    <location>
        <begin position="83"/>
        <end position="94"/>
    </location>
</feature>
<comment type="catalytic activity">
    <reaction evidence="8">
        <text>L-cystine(out) + H(+)(out) = L-cystine(in) + H(+)(in)</text>
        <dbReference type="Rhea" id="RHEA:66172"/>
        <dbReference type="ChEBI" id="CHEBI:15378"/>
        <dbReference type="ChEBI" id="CHEBI:35491"/>
    </reaction>
    <physiologicalReaction direction="left-to-right" evidence="8">
        <dbReference type="Rhea" id="RHEA:66173"/>
    </physiologicalReaction>
</comment>
<keyword evidence="6 10" id="KW-1133">Transmembrane helix</keyword>
<evidence type="ECO:0000256" key="1">
    <source>
        <dbReference type="ARBA" id="ARBA00004127"/>
    </source>
</evidence>
<dbReference type="Pfam" id="PF04193">
    <property type="entry name" value="PQ-loop"/>
    <property type="match status" value="1"/>
</dbReference>
<dbReference type="OrthoDB" id="75720at2759"/>
<evidence type="ECO:0000256" key="7">
    <source>
        <dbReference type="ARBA" id="ARBA00023136"/>
    </source>
</evidence>
<comment type="subcellular location">
    <subcellularLocation>
        <location evidence="1">Endomembrane system</location>
        <topology evidence="1">Multi-pass membrane protein</topology>
    </subcellularLocation>
</comment>
<feature type="region of interest" description="Disordered" evidence="9">
    <location>
        <begin position="74"/>
        <end position="94"/>
    </location>
</feature>
<dbReference type="PANTHER" id="PTHR13131">
    <property type="entry name" value="CYSTINOSIN"/>
    <property type="match status" value="1"/>
</dbReference>
<organism evidence="11 12">
    <name type="scientific">Ignelater luminosus</name>
    <name type="common">Cucubano</name>
    <name type="synonym">Pyrophorus luminosus</name>
    <dbReference type="NCBI Taxonomy" id="2038154"/>
    <lineage>
        <taxon>Eukaryota</taxon>
        <taxon>Metazoa</taxon>
        <taxon>Ecdysozoa</taxon>
        <taxon>Arthropoda</taxon>
        <taxon>Hexapoda</taxon>
        <taxon>Insecta</taxon>
        <taxon>Pterygota</taxon>
        <taxon>Neoptera</taxon>
        <taxon>Endopterygota</taxon>
        <taxon>Coleoptera</taxon>
        <taxon>Polyphaga</taxon>
        <taxon>Elateriformia</taxon>
        <taxon>Elateroidea</taxon>
        <taxon>Elateridae</taxon>
        <taxon>Agrypninae</taxon>
        <taxon>Pyrophorini</taxon>
        <taxon>Ignelater</taxon>
    </lineage>
</organism>
<dbReference type="AlphaFoldDB" id="A0A8K0D0B3"/>
<dbReference type="PANTHER" id="PTHR13131:SF5">
    <property type="entry name" value="CYSTINOSIN"/>
    <property type="match status" value="1"/>
</dbReference>
<keyword evidence="7 10" id="KW-0472">Membrane</keyword>
<keyword evidence="12" id="KW-1185">Reference proteome</keyword>
<evidence type="ECO:0000256" key="9">
    <source>
        <dbReference type="SAM" id="MobiDB-lite"/>
    </source>
</evidence>